<comment type="caution">
    <text evidence="5">Lacks conserved residue(s) required for the propagation of feature annotation.</text>
</comment>
<dbReference type="PANTHER" id="PTHR48071:SF18">
    <property type="entry name" value="DELETED IN MALIGNANT BRAIN TUMORS 1 PROTEIN-RELATED"/>
    <property type="match status" value="1"/>
</dbReference>
<dbReference type="EMBL" id="KV923636">
    <property type="protein sequence ID" value="PIO40318.1"/>
    <property type="molecule type" value="Genomic_DNA"/>
</dbReference>
<sequence>EPEEIKLVDGQTECEGRLMVKHRGEWGSVCGYYWGVPEATVACRQLGCGSLQEDGVKAKTANFGAGSGKTWLSHVKCTGRESSLAKCHHRMWGVEGCRHKDDVGVVCEDKNTGLSSQFRLVNGSQRCSGRVERIYAGKWGAMCGEHWDLRAANVLCRQLHCGTAVSVPRSGYFGENHLVWKDEFHCKGTESVLKQCTKATLGNHNCPNWVTAGIICTGTYLVHFI</sequence>
<organism evidence="7 8">
    <name type="scientific">Aquarana catesbeiana</name>
    <name type="common">American bullfrog</name>
    <name type="synonym">Rana catesbeiana</name>
    <dbReference type="NCBI Taxonomy" id="8400"/>
    <lineage>
        <taxon>Eukaryota</taxon>
        <taxon>Metazoa</taxon>
        <taxon>Chordata</taxon>
        <taxon>Craniata</taxon>
        <taxon>Vertebrata</taxon>
        <taxon>Euteleostomi</taxon>
        <taxon>Amphibia</taxon>
        <taxon>Batrachia</taxon>
        <taxon>Anura</taxon>
        <taxon>Neobatrachia</taxon>
        <taxon>Ranoidea</taxon>
        <taxon>Ranidae</taxon>
        <taxon>Aquarana</taxon>
    </lineage>
</organism>
<dbReference type="PROSITE" id="PS50287">
    <property type="entry name" value="SRCR_2"/>
    <property type="match status" value="2"/>
</dbReference>
<keyword evidence="2" id="KW-0677">Repeat</keyword>
<feature type="non-terminal residue" evidence="7">
    <location>
        <position position="1"/>
    </location>
</feature>
<evidence type="ECO:0000259" key="6">
    <source>
        <dbReference type="PROSITE" id="PS50287"/>
    </source>
</evidence>
<dbReference type="OrthoDB" id="536948at2759"/>
<evidence type="ECO:0000256" key="3">
    <source>
        <dbReference type="ARBA" id="ARBA00023157"/>
    </source>
</evidence>
<proteinExistence type="predicted"/>
<evidence type="ECO:0000256" key="2">
    <source>
        <dbReference type="ARBA" id="ARBA00022737"/>
    </source>
</evidence>
<evidence type="ECO:0000256" key="4">
    <source>
        <dbReference type="ARBA" id="ARBA00023180"/>
    </source>
</evidence>
<dbReference type="FunFam" id="3.10.250.10:FF:000006">
    <property type="entry name" value="neurotrypsin isoform X2"/>
    <property type="match status" value="1"/>
</dbReference>
<accession>A0A2G9SJN5</accession>
<feature type="domain" description="SRCR" evidence="6">
    <location>
        <begin position="5"/>
        <end position="108"/>
    </location>
</feature>
<evidence type="ECO:0000313" key="8">
    <source>
        <dbReference type="Proteomes" id="UP000228934"/>
    </source>
</evidence>
<dbReference type="PRINTS" id="PR00258">
    <property type="entry name" value="SPERACTRCPTR"/>
</dbReference>
<dbReference type="Gene3D" id="3.10.250.10">
    <property type="entry name" value="SRCR-like domain"/>
    <property type="match status" value="2"/>
</dbReference>
<dbReference type="SUPFAM" id="SSF56487">
    <property type="entry name" value="SRCR-like"/>
    <property type="match status" value="2"/>
</dbReference>
<dbReference type="Pfam" id="PF00530">
    <property type="entry name" value="SRCR"/>
    <property type="match status" value="2"/>
</dbReference>
<keyword evidence="4" id="KW-0325">Glycoprotein</keyword>
<evidence type="ECO:0000256" key="1">
    <source>
        <dbReference type="ARBA" id="ARBA00022729"/>
    </source>
</evidence>
<dbReference type="SMART" id="SM00202">
    <property type="entry name" value="SR"/>
    <property type="match status" value="2"/>
</dbReference>
<dbReference type="InterPro" id="IPR001190">
    <property type="entry name" value="SRCR"/>
</dbReference>
<keyword evidence="8" id="KW-1185">Reference proteome</keyword>
<feature type="disulfide bond" evidence="5">
    <location>
        <begin position="186"/>
        <end position="196"/>
    </location>
</feature>
<protein>
    <recommendedName>
        <fullName evidence="6">SRCR domain-containing protein</fullName>
    </recommendedName>
</protein>
<dbReference type="AlphaFoldDB" id="A0A2G9SJN5"/>
<dbReference type="Proteomes" id="UP000228934">
    <property type="component" value="Unassembled WGS sequence"/>
</dbReference>
<reference evidence="8" key="1">
    <citation type="journal article" date="2017" name="Nat. Commun.">
        <title>The North American bullfrog draft genome provides insight into hormonal regulation of long noncoding RNA.</title>
        <authorList>
            <person name="Hammond S.A."/>
            <person name="Warren R.L."/>
            <person name="Vandervalk B.P."/>
            <person name="Kucuk E."/>
            <person name="Khan H."/>
            <person name="Gibb E.A."/>
            <person name="Pandoh P."/>
            <person name="Kirk H."/>
            <person name="Zhao Y."/>
            <person name="Jones M."/>
            <person name="Mungall A.J."/>
            <person name="Coope R."/>
            <person name="Pleasance S."/>
            <person name="Moore R.A."/>
            <person name="Holt R.A."/>
            <person name="Round J.M."/>
            <person name="Ohora S."/>
            <person name="Walle B.V."/>
            <person name="Veldhoen N."/>
            <person name="Helbing C.C."/>
            <person name="Birol I."/>
        </authorList>
    </citation>
    <scope>NUCLEOTIDE SEQUENCE [LARGE SCALE GENOMIC DNA]</scope>
</reference>
<dbReference type="InterPro" id="IPR036772">
    <property type="entry name" value="SRCR-like_dom_sf"/>
</dbReference>
<gene>
    <name evidence="7" type="ORF">AB205_0069280</name>
</gene>
<feature type="domain" description="SRCR" evidence="6">
    <location>
        <begin position="118"/>
        <end position="217"/>
    </location>
</feature>
<dbReference type="FunFam" id="3.10.250.10:FF:000004">
    <property type="entry name" value="Scavenger receptor cysteine-rich type 1 protein M130"/>
    <property type="match status" value="1"/>
</dbReference>
<dbReference type="PANTHER" id="PTHR48071">
    <property type="entry name" value="SRCR DOMAIN-CONTAINING PROTEIN"/>
    <property type="match status" value="1"/>
</dbReference>
<keyword evidence="1" id="KW-0732">Signal</keyword>
<keyword evidence="3 5" id="KW-1015">Disulfide bond</keyword>
<dbReference type="GO" id="GO:0016020">
    <property type="term" value="C:membrane"/>
    <property type="evidence" value="ECO:0007669"/>
    <property type="project" value="InterPro"/>
</dbReference>
<evidence type="ECO:0000313" key="7">
    <source>
        <dbReference type="EMBL" id="PIO40318.1"/>
    </source>
</evidence>
<evidence type="ECO:0000256" key="5">
    <source>
        <dbReference type="PROSITE-ProRule" id="PRU00196"/>
    </source>
</evidence>
<name>A0A2G9SJN5_AQUCT</name>
<feature type="disulfide bond" evidence="5">
    <location>
        <begin position="77"/>
        <end position="87"/>
    </location>
</feature>